<gene>
    <name evidence="2" type="ORF">FPZ12_007935</name>
</gene>
<evidence type="ECO:0000313" key="3">
    <source>
        <dbReference type="Proteomes" id="UP000319769"/>
    </source>
</evidence>
<dbReference type="GO" id="GO:0032787">
    <property type="term" value="P:monocarboxylic acid metabolic process"/>
    <property type="evidence" value="ECO:0007669"/>
    <property type="project" value="UniProtKB-ARBA"/>
</dbReference>
<dbReference type="RefSeq" id="WP_144761979.1">
    <property type="nucleotide sequence ID" value="NZ_VMNW02000007.1"/>
</dbReference>
<protein>
    <submittedName>
        <fullName evidence="2">SDR family oxidoreductase</fullName>
    </submittedName>
</protein>
<dbReference type="PRINTS" id="PR00080">
    <property type="entry name" value="SDRFAMILY"/>
</dbReference>
<dbReference type="AlphaFoldDB" id="A0A5N0VDT9"/>
<proteinExistence type="inferred from homology"/>
<accession>A0A5N0VDT9</accession>
<evidence type="ECO:0000256" key="1">
    <source>
        <dbReference type="ARBA" id="ARBA00006484"/>
    </source>
</evidence>
<dbReference type="InterPro" id="IPR002347">
    <property type="entry name" value="SDR_fam"/>
</dbReference>
<comment type="caution">
    <text evidence="2">The sequence shown here is derived from an EMBL/GenBank/DDBJ whole genome shotgun (WGS) entry which is preliminary data.</text>
</comment>
<dbReference type="InterPro" id="IPR020904">
    <property type="entry name" value="Sc_DH/Rdtase_CS"/>
</dbReference>
<dbReference type="Gene3D" id="3.40.50.720">
    <property type="entry name" value="NAD(P)-binding Rossmann-like Domain"/>
    <property type="match status" value="1"/>
</dbReference>
<dbReference type="PANTHER" id="PTHR42879">
    <property type="entry name" value="3-OXOACYL-(ACYL-CARRIER-PROTEIN) REDUCTASE"/>
    <property type="match status" value="1"/>
</dbReference>
<dbReference type="OrthoDB" id="4350228at2"/>
<dbReference type="PRINTS" id="PR00081">
    <property type="entry name" value="GDHRDH"/>
</dbReference>
<name>A0A5N0VDT9_9PSEU</name>
<keyword evidence="3" id="KW-1185">Reference proteome</keyword>
<dbReference type="InterPro" id="IPR050259">
    <property type="entry name" value="SDR"/>
</dbReference>
<organism evidence="2 3">
    <name type="scientific">Amycolatopsis acidicola</name>
    <dbReference type="NCBI Taxonomy" id="2596893"/>
    <lineage>
        <taxon>Bacteria</taxon>
        <taxon>Bacillati</taxon>
        <taxon>Actinomycetota</taxon>
        <taxon>Actinomycetes</taxon>
        <taxon>Pseudonocardiales</taxon>
        <taxon>Pseudonocardiaceae</taxon>
        <taxon>Amycolatopsis</taxon>
    </lineage>
</organism>
<dbReference type="PROSITE" id="PS00061">
    <property type="entry name" value="ADH_SHORT"/>
    <property type="match status" value="1"/>
</dbReference>
<comment type="similarity">
    <text evidence="1">Belongs to the short-chain dehydrogenases/reductases (SDR) family.</text>
</comment>
<dbReference type="InterPro" id="IPR036291">
    <property type="entry name" value="NAD(P)-bd_dom_sf"/>
</dbReference>
<evidence type="ECO:0000313" key="2">
    <source>
        <dbReference type="EMBL" id="KAA9164509.1"/>
    </source>
</evidence>
<dbReference type="SUPFAM" id="SSF51735">
    <property type="entry name" value="NAD(P)-binding Rossmann-fold domains"/>
    <property type="match status" value="1"/>
</dbReference>
<dbReference type="Proteomes" id="UP000319769">
    <property type="component" value="Unassembled WGS sequence"/>
</dbReference>
<dbReference type="EMBL" id="VMNW02000007">
    <property type="protein sequence ID" value="KAA9164509.1"/>
    <property type="molecule type" value="Genomic_DNA"/>
</dbReference>
<reference evidence="2" key="1">
    <citation type="submission" date="2019-09" db="EMBL/GenBank/DDBJ databases">
        <authorList>
            <person name="Teo W.F.A."/>
            <person name="Duangmal K."/>
        </authorList>
    </citation>
    <scope>NUCLEOTIDE SEQUENCE [LARGE SCALE GENOMIC DNA]</scope>
    <source>
        <strain evidence="2">K81G1</strain>
    </source>
</reference>
<sequence>MTRDGKLKALVTGAARDGGIGQAIVARLEAAGMVVETLDREPGCTYQADIAAGELPALDDIDVYIGNAGLTTMFGAAHRFRLDRWEQDLAVNLTGTFRVLQACLGGMRERGFGRIVLVSSTAGTQGLPGQISYSTSKAGLLGMMRTVAAENITAGITANAVLPGMTASSGVLSMPRDIVDAWRESMPGGLVRPEDIAEAVGFFASPAASRVTGQMITVDGGDSLNTRSVTSSMVRS</sequence>
<dbReference type="Pfam" id="PF13561">
    <property type="entry name" value="adh_short_C2"/>
    <property type="match status" value="1"/>
</dbReference>
<dbReference type="PANTHER" id="PTHR42879:SF2">
    <property type="entry name" value="3-OXOACYL-[ACYL-CARRIER-PROTEIN] REDUCTASE FABG"/>
    <property type="match status" value="1"/>
</dbReference>